<dbReference type="Gene3D" id="3.20.20.140">
    <property type="entry name" value="Metal-dependent hydrolases"/>
    <property type="match status" value="1"/>
</dbReference>
<dbReference type="STRING" id="80876.SAMN05421779_103365"/>
<feature type="chain" id="PRO_5013247163" evidence="1">
    <location>
        <begin position="28"/>
        <end position="349"/>
    </location>
</feature>
<protein>
    <submittedName>
        <fullName evidence="3">Amidohydrolase</fullName>
    </submittedName>
</protein>
<keyword evidence="1" id="KW-0732">Signal</keyword>
<keyword evidence="3" id="KW-0378">Hydrolase</keyword>
<evidence type="ECO:0000259" key="2">
    <source>
        <dbReference type="Pfam" id="PF04909"/>
    </source>
</evidence>
<dbReference type="EMBL" id="FTOA01000003">
    <property type="protein sequence ID" value="SIS73951.1"/>
    <property type="molecule type" value="Genomic_DNA"/>
</dbReference>
<dbReference type="SUPFAM" id="SSF51556">
    <property type="entry name" value="Metallo-dependent hydrolases"/>
    <property type="match status" value="1"/>
</dbReference>
<dbReference type="Pfam" id="PF04909">
    <property type="entry name" value="Amidohydro_2"/>
    <property type="match status" value="1"/>
</dbReference>
<dbReference type="Proteomes" id="UP000185678">
    <property type="component" value="Unassembled WGS sequence"/>
</dbReference>
<proteinExistence type="predicted"/>
<feature type="signal peptide" evidence="1">
    <location>
        <begin position="1"/>
        <end position="27"/>
    </location>
</feature>
<name>A0A1N7LJM5_9PROT</name>
<accession>A0A1N7LJM5</accession>
<dbReference type="AlphaFoldDB" id="A0A1N7LJM5"/>
<dbReference type="RefSeq" id="WP_076400016.1">
    <property type="nucleotide sequence ID" value="NZ_FTOA01000003.1"/>
</dbReference>
<feature type="domain" description="Amidohydrolase-related" evidence="2">
    <location>
        <begin position="148"/>
        <end position="343"/>
    </location>
</feature>
<reference evidence="3 4" key="1">
    <citation type="submission" date="2017-01" db="EMBL/GenBank/DDBJ databases">
        <authorList>
            <person name="Mah S.A."/>
            <person name="Swanson W.J."/>
            <person name="Moy G.W."/>
            <person name="Vacquier V.D."/>
        </authorList>
    </citation>
    <scope>NUCLEOTIDE SEQUENCE [LARGE SCALE GENOMIC DNA]</scope>
    <source>
        <strain evidence="3 4">DSM 11589</strain>
    </source>
</reference>
<organism evidence="3 4">
    <name type="scientific">Insolitispirillum peregrinum</name>
    <dbReference type="NCBI Taxonomy" id="80876"/>
    <lineage>
        <taxon>Bacteria</taxon>
        <taxon>Pseudomonadati</taxon>
        <taxon>Pseudomonadota</taxon>
        <taxon>Alphaproteobacteria</taxon>
        <taxon>Rhodospirillales</taxon>
        <taxon>Novispirillaceae</taxon>
        <taxon>Insolitispirillum</taxon>
    </lineage>
</organism>
<gene>
    <name evidence="3" type="ORF">SAMN05421779_103365</name>
</gene>
<evidence type="ECO:0000313" key="3">
    <source>
        <dbReference type="EMBL" id="SIS73951.1"/>
    </source>
</evidence>
<dbReference type="InterPro" id="IPR006680">
    <property type="entry name" value="Amidohydro-rel"/>
</dbReference>
<evidence type="ECO:0000313" key="4">
    <source>
        <dbReference type="Proteomes" id="UP000185678"/>
    </source>
</evidence>
<keyword evidence="4" id="KW-1185">Reference proteome</keyword>
<dbReference type="GO" id="GO:0016787">
    <property type="term" value="F:hydrolase activity"/>
    <property type="evidence" value="ECO:0007669"/>
    <property type="project" value="UniProtKB-KW"/>
</dbReference>
<dbReference type="InterPro" id="IPR032466">
    <property type="entry name" value="Metal_Hydrolase"/>
</dbReference>
<sequence>MTISRRQLLAGLAAVPLLRTLPVHAMAASARQTLKDGYARRLKGLLADGALPYIDLESSCNSRQVDPAAVAAAMDRLKIGMMALSADPNPQMLAQPELYDPLAARLVQEFPQHFIPVGNGGQEPATTDQATPFLAAQQAAAERHDILMFGEYEFRHYPSPRQARRGDEDRDSAIALDGPLGESLFALSEKTGLAFQIHYEIEDALLHALEQMLARYPKATVIWCHLAQIRYIERASRYSPAYVNDLLTRFPNLYFDTAFGSAKSVYPVSGQRQARVWNDGGSLKSEWRDVIAAHPSRFVAALDLGQDRLDKIDTYDGHLRHFLAELPDGVRQQVAYGNAWRLLFGETFG</sequence>
<dbReference type="InterPro" id="IPR006311">
    <property type="entry name" value="TAT_signal"/>
</dbReference>
<dbReference type="OrthoDB" id="8673173at2"/>
<dbReference type="PROSITE" id="PS51318">
    <property type="entry name" value="TAT"/>
    <property type="match status" value="1"/>
</dbReference>
<evidence type="ECO:0000256" key="1">
    <source>
        <dbReference type="SAM" id="SignalP"/>
    </source>
</evidence>